<feature type="transmembrane region" description="Helical" evidence="6">
    <location>
        <begin position="100"/>
        <end position="121"/>
    </location>
</feature>
<evidence type="ECO:0000256" key="5">
    <source>
        <dbReference type="ARBA" id="ARBA00023136"/>
    </source>
</evidence>
<feature type="transmembrane region" description="Helical" evidence="6">
    <location>
        <begin position="47"/>
        <end position="65"/>
    </location>
</feature>
<dbReference type="InterPro" id="IPR037185">
    <property type="entry name" value="EmrE-like"/>
</dbReference>
<dbReference type="Pfam" id="PF00892">
    <property type="entry name" value="EamA"/>
    <property type="match status" value="1"/>
</dbReference>
<gene>
    <name evidence="8" type="ORF">GCM10008961_08570</name>
</gene>
<dbReference type="PANTHER" id="PTHR42920">
    <property type="entry name" value="OS03G0707200 PROTEIN-RELATED"/>
    <property type="match status" value="1"/>
</dbReference>
<reference evidence="9" key="1">
    <citation type="journal article" date="2019" name="Int. J. Syst. Evol. Microbiol.">
        <title>The Global Catalogue of Microorganisms (GCM) 10K type strain sequencing project: providing services to taxonomists for standard genome sequencing and annotation.</title>
        <authorList>
            <consortium name="The Broad Institute Genomics Platform"/>
            <consortium name="The Broad Institute Genome Sequencing Center for Infectious Disease"/>
            <person name="Wu L."/>
            <person name="Ma J."/>
        </authorList>
    </citation>
    <scope>NUCLEOTIDE SEQUENCE [LARGE SCALE GENOMIC DNA]</scope>
    <source>
        <strain evidence="9">JCM 31406</strain>
    </source>
</reference>
<evidence type="ECO:0000256" key="4">
    <source>
        <dbReference type="ARBA" id="ARBA00022989"/>
    </source>
</evidence>
<feature type="transmembrane region" description="Helical" evidence="6">
    <location>
        <begin position="249"/>
        <end position="270"/>
    </location>
</feature>
<keyword evidence="2" id="KW-1003">Cell membrane</keyword>
<evidence type="ECO:0000313" key="9">
    <source>
        <dbReference type="Proteomes" id="UP000620633"/>
    </source>
</evidence>
<dbReference type="InterPro" id="IPR000620">
    <property type="entry name" value="EamA_dom"/>
</dbReference>
<keyword evidence="3 6" id="KW-0812">Transmembrane</keyword>
<feature type="transmembrane region" description="Helical" evidence="6">
    <location>
        <begin position="157"/>
        <end position="177"/>
    </location>
</feature>
<feature type="transmembrane region" description="Helical" evidence="6">
    <location>
        <begin position="276"/>
        <end position="295"/>
    </location>
</feature>
<evidence type="ECO:0000256" key="6">
    <source>
        <dbReference type="SAM" id="Phobius"/>
    </source>
</evidence>
<evidence type="ECO:0000256" key="3">
    <source>
        <dbReference type="ARBA" id="ARBA00022692"/>
    </source>
</evidence>
<dbReference type="Gene3D" id="1.10.3730.20">
    <property type="match status" value="1"/>
</dbReference>
<keyword evidence="4 6" id="KW-1133">Transmembrane helix</keyword>
<protein>
    <submittedName>
        <fullName evidence="8">Threonine transporter RhtB</fullName>
    </submittedName>
</protein>
<dbReference type="SUPFAM" id="SSF48264">
    <property type="entry name" value="Cytochrome P450"/>
    <property type="match status" value="1"/>
</dbReference>
<proteinExistence type="predicted"/>
<feature type="transmembrane region" description="Helical" evidence="6">
    <location>
        <begin position="77"/>
        <end position="94"/>
    </location>
</feature>
<dbReference type="PANTHER" id="PTHR42920:SF5">
    <property type="entry name" value="EAMA DOMAIN-CONTAINING PROTEIN"/>
    <property type="match status" value="1"/>
</dbReference>
<accession>A0ABQ2SC86</accession>
<dbReference type="SUPFAM" id="SSF103481">
    <property type="entry name" value="Multidrug resistance efflux transporter EmrE"/>
    <property type="match status" value="1"/>
</dbReference>
<comment type="caution">
    <text evidence="8">The sequence shown here is derived from an EMBL/GenBank/DDBJ whole genome shotgun (WGS) entry which is preliminary data.</text>
</comment>
<organism evidence="8 9">
    <name type="scientific">Deinococcus knuensis</name>
    <dbReference type="NCBI Taxonomy" id="1837380"/>
    <lineage>
        <taxon>Bacteria</taxon>
        <taxon>Thermotogati</taxon>
        <taxon>Deinococcota</taxon>
        <taxon>Deinococci</taxon>
        <taxon>Deinococcales</taxon>
        <taxon>Deinococcaceae</taxon>
        <taxon>Deinococcus</taxon>
    </lineage>
</organism>
<comment type="subcellular location">
    <subcellularLocation>
        <location evidence="1">Cell membrane</location>
        <topology evidence="1">Multi-pass membrane protein</topology>
    </subcellularLocation>
</comment>
<keyword evidence="9" id="KW-1185">Reference proteome</keyword>
<sequence length="307" mass="31138">MPGMTAARPAARTRPGLPPIPALLLAMLSIQGGAAFAKTLFPTLGAAGTTTVRVTLAAALLTLVLRPRLRQLTRADWAAIVPYGAALGLMNLAFYEALRFLPLGLAVTLEFIGPLTLSLILSRRAIDVAWVLLAALGIALISPLGELLTGGAHAPVPATGIGLALLAGAFWALYILAGGAVGRRVPGTTGVVGGMIVAALITLPFGVAEAGTRLLAPGTLLLGLGVAVLSSALPYTLEMRALRAIPARIFGVMMSVEPAIAALSGLLFLGERLGPAQWAALVCVIAASAGINLTGKAAPHGEPDPVN</sequence>
<evidence type="ECO:0000256" key="2">
    <source>
        <dbReference type="ARBA" id="ARBA00022475"/>
    </source>
</evidence>
<evidence type="ECO:0000313" key="8">
    <source>
        <dbReference type="EMBL" id="GGS19309.1"/>
    </source>
</evidence>
<dbReference type="Proteomes" id="UP000620633">
    <property type="component" value="Unassembled WGS sequence"/>
</dbReference>
<dbReference type="EMBL" id="BMQO01000002">
    <property type="protein sequence ID" value="GGS19309.1"/>
    <property type="molecule type" value="Genomic_DNA"/>
</dbReference>
<keyword evidence="5 6" id="KW-0472">Membrane</keyword>
<feature type="domain" description="EamA" evidence="7">
    <location>
        <begin position="159"/>
        <end position="292"/>
    </location>
</feature>
<evidence type="ECO:0000256" key="1">
    <source>
        <dbReference type="ARBA" id="ARBA00004651"/>
    </source>
</evidence>
<feature type="transmembrane region" description="Helical" evidence="6">
    <location>
        <begin position="189"/>
        <end position="208"/>
    </location>
</feature>
<dbReference type="InterPro" id="IPR036396">
    <property type="entry name" value="Cyt_P450_sf"/>
</dbReference>
<evidence type="ECO:0000259" key="7">
    <source>
        <dbReference type="Pfam" id="PF00892"/>
    </source>
</evidence>
<name>A0ABQ2SC86_9DEIO</name>
<feature type="transmembrane region" description="Helical" evidence="6">
    <location>
        <begin position="214"/>
        <end position="237"/>
    </location>
</feature>
<feature type="transmembrane region" description="Helical" evidence="6">
    <location>
        <begin position="128"/>
        <end position="145"/>
    </location>
</feature>
<dbReference type="InterPro" id="IPR051258">
    <property type="entry name" value="Diverse_Substrate_Transporter"/>
</dbReference>